<keyword evidence="3 6" id="KW-0540">Nuclease</keyword>
<gene>
    <name evidence="6 8" type="primary">rnd</name>
    <name evidence="8" type="ORF">DM484_27770</name>
</gene>
<sequence length="385" mass="43623">MPIPPLYIDTPDQLHDLCERIASSPWIVLDTEFLREKTYFPKFCLLQIAANEVVACVDPLALESLDPLFEILYDPGITKVFHSGRQDLEIFYHLCGKLPGPVFDTQIAAPLLGLGEQISYASMVAELLGVNLTKSHSRTDWTRRPLSPEQLRYAADDVIYLEQAYLAMLPRLEKLGRLSWLVDDFKELLEPSNYQNPPESAWQRIGGANQLKNKPLSIVQTLAAWREQTAHSQDLPRGWVIKDDTLLDLARQQPITLEELKLVRGIDERVVKRHGAVICRLIKEASSHPPAPLDRKTRADKKTVEQESVLDLLMAVVRLRAAQNTLNPAILASRKDLEQLFDGDPHARLQHGWRKTMVGDELNAVMRGEKTLKIEEGNLLIKNND</sequence>
<keyword evidence="5 6" id="KW-0269">Exonuclease</keyword>
<dbReference type="PANTHER" id="PTHR47649">
    <property type="entry name" value="RIBONUCLEASE D"/>
    <property type="match status" value="1"/>
</dbReference>
<evidence type="ECO:0000256" key="3">
    <source>
        <dbReference type="ARBA" id="ARBA00022722"/>
    </source>
</evidence>
<protein>
    <recommendedName>
        <fullName evidence="6">Ribonuclease D</fullName>
        <shortName evidence="6">RNase D</shortName>
        <ecNumber evidence="6">3.1.13.5</ecNumber>
    </recommendedName>
</protein>
<dbReference type="SUPFAM" id="SSF53098">
    <property type="entry name" value="Ribonuclease H-like"/>
    <property type="match status" value="1"/>
</dbReference>
<evidence type="ECO:0000313" key="9">
    <source>
        <dbReference type="Proteomes" id="UP000249396"/>
    </source>
</evidence>
<dbReference type="Pfam" id="PF01612">
    <property type="entry name" value="DNA_pol_A_exo1"/>
    <property type="match status" value="1"/>
</dbReference>
<dbReference type="InterPro" id="IPR006292">
    <property type="entry name" value="RNase_D"/>
</dbReference>
<evidence type="ECO:0000256" key="5">
    <source>
        <dbReference type="ARBA" id="ARBA00022839"/>
    </source>
</evidence>
<dbReference type="GO" id="GO:0008408">
    <property type="term" value="F:3'-5' exonuclease activity"/>
    <property type="evidence" value="ECO:0007669"/>
    <property type="project" value="InterPro"/>
</dbReference>
<dbReference type="InterPro" id="IPR002121">
    <property type="entry name" value="HRDC_dom"/>
</dbReference>
<dbReference type="SMART" id="SM00341">
    <property type="entry name" value="HRDC"/>
    <property type="match status" value="1"/>
</dbReference>
<comment type="function">
    <text evidence="6">Exonuclease involved in the 3' processing of various precursor tRNAs. Initiates hydrolysis at the 3'-terminus of an RNA molecule and releases 5'-mononucleotides.</text>
</comment>
<dbReference type="InterPro" id="IPR036397">
    <property type="entry name" value="RNaseH_sf"/>
</dbReference>
<evidence type="ECO:0000259" key="7">
    <source>
        <dbReference type="PROSITE" id="PS50967"/>
    </source>
</evidence>
<dbReference type="GO" id="GO:0033890">
    <property type="term" value="F:ribonuclease D activity"/>
    <property type="evidence" value="ECO:0007669"/>
    <property type="project" value="UniProtKB-UniRule"/>
</dbReference>
<dbReference type="Pfam" id="PF00570">
    <property type="entry name" value="HRDC"/>
    <property type="match status" value="1"/>
</dbReference>
<evidence type="ECO:0000256" key="1">
    <source>
        <dbReference type="ARBA" id="ARBA00022490"/>
    </source>
</evidence>
<evidence type="ECO:0000313" key="8">
    <source>
        <dbReference type="EMBL" id="PZN70847.1"/>
    </source>
</evidence>
<dbReference type="HAMAP" id="MF_01899">
    <property type="entry name" value="RNase_D"/>
    <property type="match status" value="1"/>
</dbReference>
<organism evidence="8 9">
    <name type="scientific">Candidatus Methylumidiphilus alinenensis</name>
    <dbReference type="NCBI Taxonomy" id="2202197"/>
    <lineage>
        <taxon>Bacteria</taxon>
        <taxon>Pseudomonadati</taxon>
        <taxon>Pseudomonadota</taxon>
        <taxon>Gammaproteobacteria</taxon>
        <taxon>Methylococcales</taxon>
        <taxon>Candidatus Methylumidiphilus</taxon>
    </lineage>
</organism>
<proteinExistence type="inferred from homology"/>
<dbReference type="InterPro" id="IPR012337">
    <property type="entry name" value="RNaseH-like_sf"/>
</dbReference>
<keyword evidence="4 6" id="KW-0378">Hydrolase</keyword>
<comment type="caution">
    <text evidence="8">The sequence shown here is derived from an EMBL/GenBank/DDBJ whole genome shotgun (WGS) entry which is preliminary data.</text>
</comment>
<evidence type="ECO:0000256" key="2">
    <source>
        <dbReference type="ARBA" id="ARBA00022694"/>
    </source>
</evidence>
<dbReference type="SMART" id="SM00474">
    <property type="entry name" value="35EXOc"/>
    <property type="match status" value="1"/>
</dbReference>
<keyword evidence="2 6" id="KW-0819">tRNA processing</keyword>
<dbReference type="Gene3D" id="3.30.420.10">
    <property type="entry name" value="Ribonuclease H-like superfamily/Ribonuclease H"/>
    <property type="match status" value="1"/>
</dbReference>
<dbReference type="SUPFAM" id="SSF47819">
    <property type="entry name" value="HRDC-like"/>
    <property type="match status" value="2"/>
</dbReference>
<dbReference type="GO" id="GO:0000166">
    <property type="term" value="F:nucleotide binding"/>
    <property type="evidence" value="ECO:0007669"/>
    <property type="project" value="InterPro"/>
</dbReference>
<dbReference type="AlphaFoldDB" id="A0A2W4SGJ8"/>
<dbReference type="InterPro" id="IPR002562">
    <property type="entry name" value="3'-5'_exonuclease_dom"/>
</dbReference>
<accession>A0A2W4SGJ8</accession>
<dbReference type="Gene3D" id="1.10.150.80">
    <property type="entry name" value="HRDC domain"/>
    <property type="match status" value="2"/>
</dbReference>
<dbReference type="NCBIfam" id="TIGR01388">
    <property type="entry name" value="rnd"/>
    <property type="match status" value="1"/>
</dbReference>
<dbReference type="PROSITE" id="PS50967">
    <property type="entry name" value="HRDC"/>
    <property type="match status" value="1"/>
</dbReference>
<dbReference type="GO" id="GO:0005737">
    <property type="term" value="C:cytoplasm"/>
    <property type="evidence" value="ECO:0007669"/>
    <property type="project" value="UniProtKB-SubCell"/>
</dbReference>
<name>A0A2W4SGJ8_9GAMM</name>
<dbReference type="Proteomes" id="UP000249396">
    <property type="component" value="Unassembled WGS sequence"/>
</dbReference>
<dbReference type="EC" id="3.1.13.5" evidence="6"/>
<comment type="catalytic activity">
    <reaction evidence="6">
        <text>Exonucleolytic cleavage that removes extra residues from the 3'-terminus of tRNA to produce 5'-mononucleotides.</text>
        <dbReference type="EC" id="3.1.13.5"/>
    </reaction>
</comment>
<keyword evidence="1 6" id="KW-0963">Cytoplasm</keyword>
<dbReference type="InterPro" id="IPR051086">
    <property type="entry name" value="RNase_D-like"/>
</dbReference>
<evidence type="ECO:0000256" key="4">
    <source>
        <dbReference type="ARBA" id="ARBA00022801"/>
    </source>
</evidence>
<dbReference type="EMBL" id="QJPH01000541">
    <property type="protein sequence ID" value="PZN70847.1"/>
    <property type="molecule type" value="Genomic_DNA"/>
</dbReference>
<evidence type="ECO:0000256" key="6">
    <source>
        <dbReference type="HAMAP-Rule" id="MF_01899"/>
    </source>
</evidence>
<comment type="cofactor">
    <cofactor evidence="6">
        <name>a divalent metal cation</name>
        <dbReference type="ChEBI" id="CHEBI:60240"/>
    </cofactor>
</comment>
<dbReference type="GO" id="GO:0003676">
    <property type="term" value="F:nucleic acid binding"/>
    <property type="evidence" value="ECO:0007669"/>
    <property type="project" value="InterPro"/>
</dbReference>
<dbReference type="PANTHER" id="PTHR47649:SF1">
    <property type="entry name" value="RIBONUCLEASE D"/>
    <property type="match status" value="1"/>
</dbReference>
<comment type="subcellular location">
    <subcellularLocation>
        <location evidence="6">Cytoplasm</location>
    </subcellularLocation>
</comment>
<dbReference type="GO" id="GO:0042780">
    <property type="term" value="P:tRNA 3'-end processing"/>
    <property type="evidence" value="ECO:0007669"/>
    <property type="project" value="UniProtKB-UniRule"/>
</dbReference>
<reference evidence="8 9" key="1">
    <citation type="journal article" date="2018" name="Aquat. Microb. Ecol.">
        <title>Gammaproteobacterial methanotrophs dominate.</title>
        <authorList>
            <person name="Rissanen A.J."/>
            <person name="Saarenheimo J."/>
            <person name="Tiirola M."/>
            <person name="Peura S."/>
            <person name="Aalto S.L."/>
            <person name="Karvinen A."/>
            <person name="Nykanen H."/>
        </authorList>
    </citation>
    <scope>NUCLEOTIDE SEQUENCE [LARGE SCALE GENOMIC DNA]</scope>
    <source>
        <strain evidence="8">AMbin10</strain>
    </source>
</reference>
<dbReference type="InterPro" id="IPR044876">
    <property type="entry name" value="HRDC_dom_sf"/>
</dbReference>
<dbReference type="CDD" id="cd06142">
    <property type="entry name" value="RNaseD_exo"/>
    <property type="match status" value="1"/>
</dbReference>
<feature type="domain" description="HRDC" evidence="7">
    <location>
        <begin position="212"/>
        <end position="292"/>
    </location>
</feature>
<dbReference type="InterPro" id="IPR010997">
    <property type="entry name" value="HRDC-like_sf"/>
</dbReference>
<comment type="similarity">
    <text evidence="6">Belongs to the RNase D family.</text>
</comment>